<dbReference type="Proteomes" id="UP000050501">
    <property type="component" value="Unassembled WGS sequence"/>
</dbReference>
<feature type="compositionally biased region" description="Low complexity" evidence="1">
    <location>
        <begin position="66"/>
        <end position="79"/>
    </location>
</feature>
<dbReference type="STRING" id="229921.ADN01_01255"/>
<name>A0A0M8JPB8_9CHLR</name>
<feature type="region of interest" description="Disordered" evidence="1">
    <location>
        <begin position="62"/>
        <end position="90"/>
    </location>
</feature>
<evidence type="ECO:0000313" key="2">
    <source>
        <dbReference type="EMBL" id="GAP19091.1"/>
    </source>
</evidence>
<gene>
    <name evidence="3" type="ORF">ADN01_01255</name>
    <name evidence="2" type="ORF">LSAC_02989</name>
</gene>
<evidence type="ECO:0000256" key="1">
    <source>
        <dbReference type="SAM" id="MobiDB-lite"/>
    </source>
</evidence>
<proteinExistence type="predicted"/>
<dbReference type="EMBL" id="DF967975">
    <property type="protein sequence ID" value="GAP19091.1"/>
    <property type="molecule type" value="Genomic_DNA"/>
</dbReference>
<dbReference type="RefSeq" id="WP_062419399.1">
    <property type="nucleotide sequence ID" value="NZ_BBXZ01000158.1"/>
</dbReference>
<keyword evidence="4" id="KW-1185">Reference proteome</keyword>
<accession>A0A0M8JPB8</accession>
<evidence type="ECO:0000313" key="3">
    <source>
        <dbReference type="EMBL" id="KPL91572.1"/>
    </source>
</evidence>
<dbReference type="AlphaFoldDB" id="A0A0M8JPB8"/>
<organism evidence="2">
    <name type="scientific">Levilinea saccharolytica</name>
    <dbReference type="NCBI Taxonomy" id="229921"/>
    <lineage>
        <taxon>Bacteria</taxon>
        <taxon>Bacillati</taxon>
        <taxon>Chloroflexota</taxon>
        <taxon>Anaerolineae</taxon>
        <taxon>Anaerolineales</taxon>
        <taxon>Anaerolineaceae</taxon>
        <taxon>Levilinea</taxon>
    </lineage>
</organism>
<reference evidence="2" key="1">
    <citation type="journal article" date="2015" name="Genome Announc.">
        <title>Draft Genome Sequences of Anaerolinea thermolimosa IMO-1, Bellilinea caldifistulae GOMI-1, Leptolinea tardivitalis YMTK-2, Levilinea saccharolytica KIBI-1, Longilinea arvoryzae KOME-1, Previously Described as Members of the Class Anaerolineae (Chloroflexi).</title>
        <authorList>
            <person name="Matsuura N."/>
            <person name="Tourlousse M.D."/>
            <person name="Ohashi A."/>
            <person name="Hugenholtz P."/>
            <person name="Sekiguchi Y."/>
        </authorList>
    </citation>
    <scope>NUCLEOTIDE SEQUENCE</scope>
    <source>
        <strain evidence="2">KIBI-1</strain>
    </source>
</reference>
<reference evidence="3 4" key="2">
    <citation type="submission" date="2015-07" db="EMBL/GenBank/DDBJ databases">
        <title>Genome sequence of Levilinea saccharolytica DSM 16555.</title>
        <authorList>
            <person name="Hemp J."/>
            <person name="Ward L.M."/>
            <person name="Pace L.A."/>
            <person name="Fischer W.W."/>
        </authorList>
    </citation>
    <scope>NUCLEOTIDE SEQUENCE [LARGE SCALE GENOMIC DNA]</scope>
    <source>
        <strain evidence="3 4">KIBI-1</strain>
    </source>
</reference>
<dbReference type="EMBL" id="LGCM01000003">
    <property type="protein sequence ID" value="KPL91572.1"/>
    <property type="molecule type" value="Genomic_DNA"/>
</dbReference>
<evidence type="ECO:0000313" key="4">
    <source>
        <dbReference type="Proteomes" id="UP000050501"/>
    </source>
</evidence>
<protein>
    <submittedName>
        <fullName evidence="2">Uncharacterized protein</fullName>
    </submittedName>
</protein>
<dbReference type="OrthoDB" id="166379at2"/>
<sequence length="146" mass="15624">MPKEFFTEVDIENLAKRGVMSLEVTEDVVLTELAYEKARRLGVQLIQKVDTPPSAPIRHYLSKAKTPASGSAPSGTAAPRMTAPPDFSDLYRTPAGLPSVTAGAKVNPEELRQRIRSAVTARLGGQVDAALLDAIINRVLKSTGIA</sequence>